<protein>
    <recommendedName>
        <fullName evidence="1">Metalloendopeptidase</fullName>
        <ecNumber evidence="1">3.4.24.-</ecNumber>
    </recommendedName>
</protein>
<proteinExistence type="predicted"/>
<keyword evidence="1" id="KW-0482">Metalloprotease</keyword>
<keyword evidence="5" id="KW-1185">Reference proteome</keyword>
<comment type="cofactor">
    <cofactor evidence="1">
        <name>Zn(2+)</name>
        <dbReference type="ChEBI" id="CHEBI:29105"/>
    </cofactor>
    <text evidence="1">Binds 1 zinc ion per subunit.</text>
</comment>
<dbReference type="Gene3D" id="3.40.390.10">
    <property type="entry name" value="Collagenase (Catalytic Domain)"/>
    <property type="match status" value="1"/>
</dbReference>
<dbReference type="PANTHER" id="PTHR10127:SF850">
    <property type="entry name" value="METALLOENDOPEPTIDASE"/>
    <property type="match status" value="1"/>
</dbReference>
<dbReference type="EC" id="3.4.24.-" evidence="1"/>
<evidence type="ECO:0000313" key="5">
    <source>
        <dbReference type="Proteomes" id="UP000186922"/>
    </source>
</evidence>
<dbReference type="PANTHER" id="PTHR10127">
    <property type="entry name" value="DISCOIDIN, CUB, EGF, LAMININ , AND ZINC METALLOPROTEASE DOMAIN CONTAINING"/>
    <property type="match status" value="1"/>
</dbReference>
<dbReference type="Proteomes" id="UP000186922">
    <property type="component" value="Unassembled WGS sequence"/>
</dbReference>
<feature type="region of interest" description="Disordered" evidence="2">
    <location>
        <begin position="218"/>
        <end position="240"/>
    </location>
</feature>
<feature type="domain" description="Peptidase M12A" evidence="3">
    <location>
        <begin position="4"/>
        <end position="171"/>
    </location>
</feature>
<dbReference type="GO" id="GO:0046872">
    <property type="term" value="F:metal ion binding"/>
    <property type="evidence" value="ECO:0007669"/>
    <property type="project" value="UniProtKB-KW"/>
</dbReference>
<reference evidence="4 5" key="1">
    <citation type="journal article" date="2016" name="Nat. Commun.">
        <title>Extremotolerant tardigrade genome and improved radiotolerance of human cultured cells by tardigrade-unique protein.</title>
        <authorList>
            <person name="Hashimoto T."/>
            <person name="Horikawa D.D."/>
            <person name="Saito Y."/>
            <person name="Kuwahara H."/>
            <person name="Kozuka-Hata H."/>
            <person name="Shin-I T."/>
            <person name="Minakuchi Y."/>
            <person name="Ohishi K."/>
            <person name="Motoyama A."/>
            <person name="Aizu T."/>
            <person name="Enomoto A."/>
            <person name="Kondo K."/>
            <person name="Tanaka S."/>
            <person name="Hara Y."/>
            <person name="Koshikawa S."/>
            <person name="Sagara H."/>
            <person name="Miura T."/>
            <person name="Yokobori S."/>
            <person name="Miyagawa K."/>
            <person name="Suzuki Y."/>
            <person name="Kubo T."/>
            <person name="Oyama M."/>
            <person name="Kohara Y."/>
            <person name="Fujiyama A."/>
            <person name="Arakawa K."/>
            <person name="Katayama T."/>
            <person name="Toyoda A."/>
            <person name="Kunieda T."/>
        </authorList>
    </citation>
    <scope>NUCLEOTIDE SEQUENCE [LARGE SCALE GENOMIC DNA]</scope>
    <source>
        <strain evidence="4 5">YOKOZUNA-1</strain>
    </source>
</reference>
<keyword evidence="1" id="KW-0479">Metal-binding</keyword>
<name>A0A1D1UIH1_RAMVA</name>
<evidence type="ECO:0000256" key="2">
    <source>
        <dbReference type="SAM" id="MobiDB-lite"/>
    </source>
</evidence>
<dbReference type="InterPro" id="IPR024079">
    <property type="entry name" value="MetalloPept_cat_dom_sf"/>
</dbReference>
<evidence type="ECO:0000313" key="4">
    <source>
        <dbReference type="EMBL" id="GAU88175.1"/>
    </source>
</evidence>
<sequence>MFNCVRFAPFNAVTDSREDHIVISPTLNSGITSTCSSFPGRVISQNARGQKLIIFGGGPGGCMLTKRDVMAIIIPVLGLRQEYRRPDRDTHIQVFPNNIRSEFRSLDLLKKYDSTMVEFTSPFDFFSITMPSQSRFVNENSLLYVPRKEGQKIGEFARLSQGDCQGLKKIYPTCARVVCSNPYNITLPEDDAELDPLSLGVATFIEKNATVTRRPRFTRRPTTTRDPELPANNLFADEGTPLDPPFNGLEFWLDPNRQKTN</sequence>
<dbReference type="AlphaFoldDB" id="A0A1D1UIH1"/>
<dbReference type="Pfam" id="PF01400">
    <property type="entry name" value="Astacin"/>
    <property type="match status" value="1"/>
</dbReference>
<dbReference type="EMBL" id="BDGG01000001">
    <property type="protein sequence ID" value="GAU88175.1"/>
    <property type="molecule type" value="Genomic_DNA"/>
</dbReference>
<keyword evidence="1" id="KW-0862">Zinc</keyword>
<dbReference type="GO" id="GO:0006508">
    <property type="term" value="P:proteolysis"/>
    <property type="evidence" value="ECO:0007669"/>
    <property type="project" value="UniProtKB-KW"/>
</dbReference>
<keyword evidence="1" id="KW-0645">Protease</keyword>
<dbReference type="PRINTS" id="PR00480">
    <property type="entry name" value="ASTACIN"/>
</dbReference>
<keyword evidence="1" id="KW-0378">Hydrolase</keyword>
<dbReference type="GO" id="GO:0004222">
    <property type="term" value="F:metalloendopeptidase activity"/>
    <property type="evidence" value="ECO:0007669"/>
    <property type="project" value="UniProtKB-UniRule"/>
</dbReference>
<gene>
    <name evidence="4" type="primary">RvY_00920-1</name>
    <name evidence="4" type="synonym">RvY_00920.1</name>
    <name evidence="4" type="ORF">RvY_00920</name>
</gene>
<comment type="caution">
    <text evidence="4">The sequence shown here is derived from an EMBL/GenBank/DDBJ whole genome shotgun (WGS) entry which is preliminary data.</text>
</comment>
<organism evidence="4 5">
    <name type="scientific">Ramazzottius varieornatus</name>
    <name type="common">Water bear</name>
    <name type="synonym">Tardigrade</name>
    <dbReference type="NCBI Taxonomy" id="947166"/>
    <lineage>
        <taxon>Eukaryota</taxon>
        <taxon>Metazoa</taxon>
        <taxon>Ecdysozoa</taxon>
        <taxon>Tardigrada</taxon>
        <taxon>Eutardigrada</taxon>
        <taxon>Parachela</taxon>
        <taxon>Hypsibioidea</taxon>
        <taxon>Ramazzottiidae</taxon>
        <taxon>Ramazzottius</taxon>
    </lineage>
</organism>
<dbReference type="OrthoDB" id="291007at2759"/>
<evidence type="ECO:0000259" key="3">
    <source>
        <dbReference type="Pfam" id="PF01400"/>
    </source>
</evidence>
<dbReference type="SUPFAM" id="SSF55486">
    <property type="entry name" value="Metalloproteases ('zincins'), catalytic domain"/>
    <property type="match status" value="1"/>
</dbReference>
<accession>A0A1D1UIH1</accession>
<dbReference type="InterPro" id="IPR001506">
    <property type="entry name" value="Peptidase_M12A"/>
</dbReference>
<evidence type="ECO:0000256" key="1">
    <source>
        <dbReference type="RuleBase" id="RU361183"/>
    </source>
</evidence>